<dbReference type="InterPro" id="IPR024535">
    <property type="entry name" value="RHGA/B-epi-like_pectate_lyase"/>
</dbReference>
<dbReference type="GO" id="GO:0004650">
    <property type="term" value="F:polygalacturonase activity"/>
    <property type="evidence" value="ECO:0007669"/>
    <property type="project" value="InterPro"/>
</dbReference>
<proteinExistence type="predicted"/>
<reference evidence="3" key="1">
    <citation type="journal article" date="2013" name="Genome Announc.">
        <title>Draft genome sequence of the ascomycete Phaeoacremonium aleophilum strain UCR-PA7, a causal agent of the esca disease complex in grapevines.</title>
        <authorList>
            <person name="Blanco-Ulate B."/>
            <person name="Rolshausen P."/>
            <person name="Cantu D."/>
        </authorList>
    </citation>
    <scope>NUCLEOTIDE SEQUENCE [LARGE SCALE GENOMIC DNA]</scope>
    <source>
        <strain evidence="3">UCR-PA7</strain>
    </source>
</reference>
<dbReference type="HOGENOM" id="CLU_002540_1_0_1"/>
<evidence type="ECO:0000313" key="2">
    <source>
        <dbReference type="EMBL" id="EOO04164.1"/>
    </source>
</evidence>
<dbReference type="CDD" id="cd23668">
    <property type="entry name" value="GH55_beta13glucanase-like"/>
    <property type="match status" value="1"/>
</dbReference>
<dbReference type="PANTHER" id="PTHR33928:SF2">
    <property type="entry name" value="PECTATE LYASE SUPERFAMILY PROTEIN DOMAIN-CONTAINING PROTEIN-RELATED"/>
    <property type="match status" value="1"/>
</dbReference>
<dbReference type="eggNOG" id="ENOG502SH8Z">
    <property type="taxonomic scope" value="Eukaryota"/>
</dbReference>
<name>R8BY06_PHAM7</name>
<dbReference type="AlphaFoldDB" id="R8BY06"/>
<dbReference type="SUPFAM" id="SSF51126">
    <property type="entry name" value="Pectin lyase-like"/>
    <property type="match status" value="2"/>
</dbReference>
<feature type="domain" description="Rhamnogalacturonase A/B/Epimerase-like pectate lyase" evidence="1">
    <location>
        <begin position="21"/>
        <end position="233"/>
    </location>
</feature>
<dbReference type="FunFam" id="2.160.20.10:FF:000049">
    <property type="entry name" value="Putative exo-beta-1,3-glucanase"/>
    <property type="match status" value="1"/>
</dbReference>
<dbReference type="InterPro" id="IPR039279">
    <property type="entry name" value="QRT3-like"/>
</dbReference>
<dbReference type="Gene3D" id="2.160.20.10">
    <property type="entry name" value="Single-stranded right-handed beta-helix, Pectin lyase-like"/>
    <property type="match status" value="2"/>
</dbReference>
<dbReference type="Pfam" id="PF12708">
    <property type="entry name" value="Pect-lyase_RHGA_epim"/>
    <property type="match status" value="1"/>
</dbReference>
<evidence type="ECO:0000313" key="3">
    <source>
        <dbReference type="Proteomes" id="UP000014074"/>
    </source>
</evidence>
<dbReference type="OrthoDB" id="1046782at2759"/>
<dbReference type="PANTHER" id="PTHR33928">
    <property type="entry name" value="POLYGALACTURONASE QRT3"/>
    <property type="match status" value="1"/>
</dbReference>
<dbReference type="Proteomes" id="UP000014074">
    <property type="component" value="Unassembled WGS sequence"/>
</dbReference>
<organism evidence="2 3">
    <name type="scientific">Phaeoacremonium minimum (strain UCR-PA7)</name>
    <name type="common">Esca disease fungus</name>
    <name type="synonym">Togninia minima</name>
    <dbReference type="NCBI Taxonomy" id="1286976"/>
    <lineage>
        <taxon>Eukaryota</taxon>
        <taxon>Fungi</taxon>
        <taxon>Dikarya</taxon>
        <taxon>Ascomycota</taxon>
        <taxon>Pezizomycotina</taxon>
        <taxon>Sordariomycetes</taxon>
        <taxon>Sordariomycetidae</taxon>
        <taxon>Togniniales</taxon>
        <taxon>Togniniaceae</taxon>
        <taxon>Phaeoacremonium</taxon>
    </lineage>
</organism>
<protein>
    <submittedName>
        <fullName evidence="2">Putative exo-beta--protein</fullName>
    </submittedName>
</protein>
<sequence>MYVLVRVREVRVHGGVQQSDTTYGADPTGKNDSSDAFNFAIEAWSRTGNTVTTRPAYIYVEPGTYRISSSIQMLVSTFLVGDALKPPTLVADASLGENPVINGYDSHQGDGSATKNFYMTVRNINIDTTAIDVNTEAHAMDWSVSQGCDLRNVHIKMPNSSKHIGVSMNSGGSGIIISDSTFEGGAKGIELSNQQYIFKNLSFNACNVGIYIKSVFVATFQGITFQNCNYGIDMGRDGAAGAISLVDSSISTCNAGVNAYVSGNGNGGLTIDNFQVADDGTKAVLSSDGSTLLAGSVPVGQTWVMGNESPQNYQSGKTYPINRPAAVQSGEKYATVQMPQFEKYELDQFVSIKGDPEFNVYGDNDHDDGPAINALLKKYAGCKILFFPQGIYKTSETIYVPAGSHIVGEAHSVISGSGDLFSNADDPQPVVKVGEKGETGVAQFTDILFSVKDILPGAIVVQVNMAGAQPGDVGFWNCVIRVGGSIDSSTSTDCGDADPSGCKAAFALLHVTDSASAYFEDVWGWVADHGLDPNTAAQNIAVGRGALIESTKPTWFVGTSFEHCVIYQYSLNKASNVYIGLQQTENPYWQGEGTPQRAPAPWTADAAFGDPDFSNCAQQGASDNDRCYRAWAHHMADSNNIVIHGSALWVFFNKMNDNKWQDANCDNTGGVCQLNMALVEGANSTFWYTLSSKSTTNLVYDTTGGTVALTAQENNPGSWGAVVSAYLRDSGVPEAQ</sequence>
<dbReference type="EMBL" id="KB932799">
    <property type="protein sequence ID" value="EOO04164.1"/>
    <property type="molecule type" value="Genomic_DNA"/>
</dbReference>
<accession>R8BY06</accession>
<gene>
    <name evidence="2" type="ORF">UCRPA7_317</name>
</gene>
<keyword evidence="3" id="KW-1185">Reference proteome</keyword>
<dbReference type="InterPro" id="IPR012334">
    <property type="entry name" value="Pectin_lyas_fold"/>
</dbReference>
<dbReference type="RefSeq" id="XP_007911112.1">
    <property type="nucleotide sequence ID" value="XM_007912921.1"/>
</dbReference>
<evidence type="ECO:0000259" key="1">
    <source>
        <dbReference type="Pfam" id="PF12708"/>
    </source>
</evidence>
<dbReference type="KEGG" id="tmn:UCRPA7_317"/>
<dbReference type="InterPro" id="IPR011050">
    <property type="entry name" value="Pectin_lyase_fold/virulence"/>
</dbReference>
<dbReference type="GeneID" id="19323492"/>